<protein>
    <submittedName>
        <fullName evidence="1">Uncharacterized protein</fullName>
    </submittedName>
</protein>
<dbReference type="RefSeq" id="WP_255042247.1">
    <property type="nucleotide sequence ID" value="NZ_JANEYT010000018.1"/>
</dbReference>
<proteinExistence type="predicted"/>
<organism evidence="1 2">
    <name type="scientific">Photobacterium pectinilyticum</name>
    <dbReference type="NCBI Taxonomy" id="2906793"/>
    <lineage>
        <taxon>Bacteria</taxon>
        <taxon>Pseudomonadati</taxon>
        <taxon>Pseudomonadota</taxon>
        <taxon>Gammaproteobacteria</taxon>
        <taxon>Vibrionales</taxon>
        <taxon>Vibrionaceae</taxon>
        <taxon>Photobacterium</taxon>
    </lineage>
</organism>
<name>A0ABT1N0V5_9GAMM</name>
<gene>
    <name evidence="1" type="ORF">NHN17_09905</name>
</gene>
<dbReference type="EMBL" id="JANEYT010000018">
    <property type="protein sequence ID" value="MCQ1058371.1"/>
    <property type="molecule type" value="Genomic_DNA"/>
</dbReference>
<dbReference type="Proteomes" id="UP001524460">
    <property type="component" value="Unassembled WGS sequence"/>
</dbReference>
<evidence type="ECO:0000313" key="2">
    <source>
        <dbReference type="Proteomes" id="UP001524460"/>
    </source>
</evidence>
<accession>A0ABT1N0V5</accession>
<evidence type="ECO:0000313" key="1">
    <source>
        <dbReference type="EMBL" id="MCQ1058371.1"/>
    </source>
</evidence>
<sequence length="55" mass="6707">MWGIAINRKENIYLNNKLRALLPYQTRHFRHKTNELFVSNLEELRRAEAKPRVEQ</sequence>
<keyword evidence="2" id="KW-1185">Reference proteome</keyword>
<comment type="caution">
    <text evidence="1">The sequence shown here is derived from an EMBL/GenBank/DDBJ whole genome shotgun (WGS) entry which is preliminary data.</text>
</comment>
<reference evidence="1 2" key="1">
    <citation type="submission" date="2022-07" db="EMBL/GenBank/DDBJ databases">
        <title>Photobacterium pectinilyticum sp. nov., a marine bacterium isolated from surface seawater of Qingdao offshore.</title>
        <authorList>
            <person name="Wang X."/>
        </authorList>
    </citation>
    <scope>NUCLEOTIDE SEQUENCE [LARGE SCALE GENOMIC DNA]</scope>
    <source>
        <strain evidence="1 2">ZSDE20</strain>
    </source>
</reference>